<name>A0AA86JNR4_9CLOT</name>
<comment type="caution">
    <text evidence="1">The sequence shown here is derived from an EMBL/GenBank/DDBJ whole genome shotgun (WGS) entry which is preliminary data.</text>
</comment>
<reference evidence="1" key="1">
    <citation type="submission" date="2021-10" db="EMBL/GenBank/DDBJ databases">
        <authorList>
            <person name="Mesa V."/>
        </authorList>
    </citation>
    <scope>NUCLEOTIDE SEQUENCE</scope>
    <source>
        <strain evidence="1">CC3_PB</strain>
    </source>
</reference>
<proteinExistence type="predicted"/>
<organism evidence="1 2">
    <name type="scientific">Clostridium neonatale</name>
    <dbReference type="NCBI Taxonomy" id="137838"/>
    <lineage>
        <taxon>Bacteria</taxon>
        <taxon>Bacillati</taxon>
        <taxon>Bacillota</taxon>
        <taxon>Clostridia</taxon>
        <taxon>Eubacteriales</taxon>
        <taxon>Clostridiaceae</taxon>
        <taxon>Clostridium</taxon>
    </lineage>
</organism>
<evidence type="ECO:0000313" key="1">
    <source>
        <dbReference type="EMBL" id="CAG9705815.1"/>
    </source>
</evidence>
<dbReference type="Proteomes" id="UP000789738">
    <property type="component" value="Unassembled WGS sequence"/>
</dbReference>
<evidence type="ECO:0000313" key="2">
    <source>
        <dbReference type="Proteomes" id="UP000789738"/>
    </source>
</evidence>
<accession>A0AA86JNR4</accession>
<sequence length="69" mass="8084">MYNKKIFEVYLKQEGEEYEISATVNTNIEVDGLITEEELEKIKNITLNICKRINLKNGDDEFKLPSVFK</sequence>
<dbReference type="RefSeq" id="WP_125150214.1">
    <property type="nucleotide sequence ID" value="NZ_CAKJVE010000004.1"/>
</dbReference>
<dbReference type="AlphaFoldDB" id="A0AA86JNR4"/>
<dbReference type="EMBL" id="CAKJVE010000004">
    <property type="protein sequence ID" value="CAG9705815.1"/>
    <property type="molecule type" value="Genomic_DNA"/>
</dbReference>
<gene>
    <name evidence="1" type="ORF">CNEO_42078</name>
</gene>
<protein>
    <submittedName>
        <fullName evidence="1">Uncharacterized protein</fullName>
    </submittedName>
</protein>